<dbReference type="AlphaFoldDB" id="A0A3F2ZR26"/>
<dbReference type="EMBL" id="CP001081">
    <property type="protein sequence ID" value="ACQ51233.1"/>
    <property type="molecule type" value="Genomic_DNA"/>
</dbReference>
<sequence>MNIKRWNGNKKKYYLKKSKQIEERKTETNYKVANTKDVLLAIKKCNKKYAKALKKLADS</sequence>
<protein>
    <submittedName>
        <fullName evidence="1">Uncharacterized protein</fullName>
    </submittedName>
</protein>
<reference evidence="1 2" key="1">
    <citation type="journal article" date="2007" name="PLoS ONE">
        <title>Analysis of the neurotoxin complex genes in Clostridium botulinum A1-A4 and B1 strains: BoNT/A3, /Ba4 and /B1 clusters are located within plasmids.</title>
        <authorList>
            <person name="Smith T.J."/>
            <person name="Hill K.K."/>
            <person name="Foley B.T."/>
            <person name="Detter J.C."/>
            <person name="Munk A.C."/>
            <person name="Bruce D.C."/>
            <person name="Doggett N.A."/>
            <person name="Smith L.A."/>
            <person name="Marks J.D."/>
            <person name="Xie G."/>
            <person name="Brettin T.S."/>
        </authorList>
    </citation>
    <scope>NUCLEOTIDE SEQUENCE [LARGE SCALE GENOMIC DNA]</scope>
    <source>
        <strain evidence="2">657 / Type Ba4</strain>
    </source>
</reference>
<gene>
    <name evidence="1" type="ordered locus">CLJ_0059</name>
</gene>
<evidence type="ECO:0000313" key="2">
    <source>
        <dbReference type="Proteomes" id="UP000002333"/>
    </source>
</evidence>
<dbReference type="KEGG" id="cbi:CLJ_0059"/>
<reference evidence="2" key="2">
    <citation type="submission" date="2008-05" db="EMBL/GenBank/DDBJ databases">
        <title>Genome sequence of Clostridium botulinum Ba4 strain 657 plasmid pCLJ.</title>
        <authorList>
            <person name="Shrivastava S."/>
            <person name="Brown J.L."/>
            <person name="Bruce D."/>
            <person name="Detter C."/>
            <person name="Munk C."/>
            <person name="Smith L.A."/>
            <person name="Smith T.J."/>
            <person name="Sutton G."/>
            <person name="Brettin T.S."/>
        </authorList>
    </citation>
    <scope>NUCLEOTIDE SEQUENCE [LARGE SCALE GENOMIC DNA]</scope>
    <source>
        <strain evidence="2">657 / Type Ba4</strain>
        <plasmid evidence="2">pCLJ</plasmid>
    </source>
</reference>
<geneLocation type="plasmid" evidence="1 2">
    <name>pCLJ</name>
</geneLocation>
<keyword evidence="1" id="KW-0614">Plasmid</keyword>
<dbReference type="Proteomes" id="UP000002333">
    <property type="component" value="Plasmid pCLJ"/>
</dbReference>
<proteinExistence type="predicted"/>
<accession>A0A3F2ZR26</accession>
<evidence type="ECO:0000313" key="1">
    <source>
        <dbReference type="EMBL" id="ACQ51233.1"/>
    </source>
</evidence>
<name>A0A3F2ZR26_CLOB6</name>
<organism evidence="1 2">
    <name type="scientific">Clostridium botulinum (strain 657 / Type Ba4)</name>
    <dbReference type="NCBI Taxonomy" id="515621"/>
    <lineage>
        <taxon>Bacteria</taxon>
        <taxon>Bacillati</taxon>
        <taxon>Bacillota</taxon>
        <taxon>Clostridia</taxon>
        <taxon>Eubacteriales</taxon>
        <taxon>Clostridiaceae</taxon>
        <taxon>Clostridium</taxon>
    </lineage>
</organism>
<dbReference type="RefSeq" id="WP_012291488.1">
    <property type="nucleotide sequence ID" value="NC_012654.1"/>
</dbReference>